<dbReference type="AlphaFoldDB" id="A0A8T9CRV9"/>
<protein>
    <submittedName>
        <fullName evidence="4">Norsolorinic acid ketoreductase</fullName>
    </submittedName>
</protein>
<comment type="caution">
    <text evidence="4">The sequence shown here is derived from an EMBL/GenBank/DDBJ whole genome shotgun (WGS) entry which is preliminary data.</text>
</comment>
<dbReference type="Pfam" id="PF00106">
    <property type="entry name" value="adh_short"/>
    <property type="match status" value="1"/>
</dbReference>
<dbReference type="Gene3D" id="3.40.50.720">
    <property type="entry name" value="NAD(P)-binding Rossmann-like Domain"/>
    <property type="match status" value="1"/>
</dbReference>
<dbReference type="InterPro" id="IPR051468">
    <property type="entry name" value="Fungal_SecMetab_SDRs"/>
</dbReference>
<accession>A0A8T9CRV9</accession>
<evidence type="ECO:0000256" key="2">
    <source>
        <dbReference type="ARBA" id="ARBA00022857"/>
    </source>
</evidence>
<dbReference type="EMBL" id="QGMK01000012">
    <property type="protein sequence ID" value="TVY85343.1"/>
    <property type="molecule type" value="Genomic_DNA"/>
</dbReference>
<evidence type="ECO:0000256" key="1">
    <source>
        <dbReference type="ARBA" id="ARBA00006484"/>
    </source>
</evidence>
<dbReference type="InterPro" id="IPR002347">
    <property type="entry name" value="SDR_fam"/>
</dbReference>
<dbReference type="OrthoDB" id="9876299at2759"/>
<sequence length="245" mass="26318">MSPQTNLLIHGANRGLGQALTAHYLLQPYTFIAAAVRDPSHSTSQSLLSLPKGHGSAIVLLKLDSLVEKDFNSAVEILKTEHGIKALDLVISSAGIAKIARIDELDIGELKEHVEVNALGPVRLFQAMLPLLKKAKHPKFFVIGSMAGSVGQMSMYPYPNASYSSSKAMLNSLVRKIQMENPWLVALTLHPGWAQTDMGNEGAKAVGLGKAAVTVDDSISGVLAIVSLICDLGTEKWMLMMDFEA</sequence>
<organism evidence="4 5">
    <name type="scientific">Lachnellula suecica</name>
    <dbReference type="NCBI Taxonomy" id="602035"/>
    <lineage>
        <taxon>Eukaryota</taxon>
        <taxon>Fungi</taxon>
        <taxon>Dikarya</taxon>
        <taxon>Ascomycota</taxon>
        <taxon>Pezizomycotina</taxon>
        <taxon>Leotiomycetes</taxon>
        <taxon>Helotiales</taxon>
        <taxon>Lachnaceae</taxon>
        <taxon>Lachnellula</taxon>
    </lineage>
</organism>
<dbReference type="InterPro" id="IPR036291">
    <property type="entry name" value="NAD(P)-bd_dom_sf"/>
</dbReference>
<dbReference type="Proteomes" id="UP000469558">
    <property type="component" value="Unassembled WGS sequence"/>
</dbReference>
<dbReference type="PANTHER" id="PTHR43544:SF7">
    <property type="entry name" value="NADB-LER2"/>
    <property type="match status" value="1"/>
</dbReference>
<dbReference type="PANTHER" id="PTHR43544">
    <property type="entry name" value="SHORT-CHAIN DEHYDROGENASE/REDUCTASE"/>
    <property type="match status" value="1"/>
</dbReference>
<dbReference type="PRINTS" id="PR00081">
    <property type="entry name" value="GDHRDH"/>
</dbReference>
<evidence type="ECO:0000313" key="5">
    <source>
        <dbReference type="Proteomes" id="UP000469558"/>
    </source>
</evidence>
<keyword evidence="3" id="KW-0560">Oxidoreductase</keyword>
<comment type="similarity">
    <text evidence="1">Belongs to the short-chain dehydrogenases/reductases (SDR) family.</text>
</comment>
<dbReference type="GO" id="GO:0016491">
    <property type="term" value="F:oxidoreductase activity"/>
    <property type="evidence" value="ECO:0007669"/>
    <property type="project" value="UniProtKB-KW"/>
</dbReference>
<proteinExistence type="inferred from homology"/>
<keyword evidence="5" id="KW-1185">Reference proteome</keyword>
<reference evidence="4 5" key="1">
    <citation type="submission" date="2018-05" db="EMBL/GenBank/DDBJ databases">
        <title>Genome sequencing and assembly of the regulated plant pathogen Lachnellula willkommii and related sister species for the development of diagnostic species identification markers.</title>
        <authorList>
            <person name="Giroux E."/>
            <person name="Bilodeau G."/>
        </authorList>
    </citation>
    <scope>NUCLEOTIDE SEQUENCE [LARGE SCALE GENOMIC DNA]</scope>
    <source>
        <strain evidence="4 5">CBS 268.59</strain>
    </source>
</reference>
<name>A0A8T9CRV9_9HELO</name>
<keyword evidence="2" id="KW-0521">NADP</keyword>
<evidence type="ECO:0000256" key="3">
    <source>
        <dbReference type="ARBA" id="ARBA00023002"/>
    </source>
</evidence>
<dbReference type="SUPFAM" id="SSF51735">
    <property type="entry name" value="NAD(P)-binding Rossmann-fold domains"/>
    <property type="match status" value="1"/>
</dbReference>
<gene>
    <name evidence="4" type="primary">aflD_4</name>
    <name evidence="4" type="ORF">LSUE1_G000283</name>
</gene>
<dbReference type="GO" id="GO:0005737">
    <property type="term" value="C:cytoplasm"/>
    <property type="evidence" value="ECO:0007669"/>
    <property type="project" value="TreeGrafter"/>
</dbReference>
<evidence type="ECO:0000313" key="4">
    <source>
        <dbReference type="EMBL" id="TVY85343.1"/>
    </source>
</evidence>